<gene>
    <name evidence="8" type="ORF">P43SY_008691</name>
</gene>
<sequence>MQALLRMVLAVAAVVLAPTLAFAQNSNNFPIVLVHGFSGWGRDEVLGLKYWGGIQGDLQEQLKAQGYTVYTAAVGPFSSNWDRACELYAQIKGGTVDYGEKHAQTHGHKRLGRTFPGLFPQWGTVVNGQVQKVHLVGHSMGGQTIRMLAQLLAKGSKGAPIEESASSHELFAGGKDWVHSITTISTPNQGTLLANGFSEIGDLVKNFAIGTLSTLGVVGNGIDVVYDAKLDQWGLEPRRSGESLTAYIQRVFQSPIFKPGFRDISLWSLSTDGAAEENRWVQTLPNVYYYSYATIDTYEWRDWLLRRIQKPNILTMLLPMQPLGTFLGSRYGPNNGFPESWQGNDGVVNKESMIKDATGQVVAFNGNSEVGKWNQMRELSRLDHLAVVGITLHTQIKDLYIEHAKLLCSLPLKPKNAAAEDASIAASVTNINDVITRLTSAAGAVNSKKDLQKLCASPMNAYAANYCANMLKNADSGATRLLRRVI</sequence>
<evidence type="ECO:0000256" key="5">
    <source>
        <dbReference type="ARBA" id="ARBA00023098"/>
    </source>
</evidence>
<evidence type="ECO:0000259" key="7">
    <source>
        <dbReference type="Pfam" id="PF24708"/>
    </source>
</evidence>
<keyword evidence="2" id="KW-0964">Secreted</keyword>
<comment type="caution">
    <text evidence="8">The sequence shown here is derived from an EMBL/GenBank/DDBJ whole genome shotgun (WGS) entry which is preliminary data.</text>
</comment>
<dbReference type="Gene3D" id="3.40.50.1820">
    <property type="entry name" value="alpha/beta hydrolase"/>
    <property type="match status" value="1"/>
</dbReference>
<dbReference type="Pfam" id="PF24708">
    <property type="entry name" value="Lip_C"/>
    <property type="match status" value="1"/>
</dbReference>
<dbReference type="GO" id="GO:0016787">
    <property type="term" value="F:hydrolase activity"/>
    <property type="evidence" value="ECO:0007669"/>
    <property type="project" value="UniProtKB-KW"/>
</dbReference>
<dbReference type="Proteomes" id="UP001209570">
    <property type="component" value="Unassembled WGS sequence"/>
</dbReference>
<feature type="domain" description="Lipase-like C-terminal" evidence="7">
    <location>
        <begin position="27"/>
        <end position="391"/>
    </location>
</feature>
<reference evidence="8" key="1">
    <citation type="submission" date="2021-12" db="EMBL/GenBank/DDBJ databases">
        <title>Prjna785345.</title>
        <authorList>
            <person name="Rujirawat T."/>
            <person name="Krajaejun T."/>
        </authorList>
    </citation>
    <scope>NUCLEOTIDE SEQUENCE</scope>
    <source>
        <strain evidence="8">Pi057C3</strain>
    </source>
</reference>
<name>A0AAD5LFA0_PYTIN</name>
<dbReference type="InterPro" id="IPR029058">
    <property type="entry name" value="AB_hydrolase_fold"/>
</dbReference>
<evidence type="ECO:0000313" key="9">
    <source>
        <dbReference type="Proteomes" id="UP001209570"/>
    </source>
</evidence>
<dbReference type="GO" id="GO:0005576">
    <property type="term" value="C:extracellular region"/>
    <property type="evidence" value="ECO:0007669"/>
    <property type="project" value="UniProtKB-SubCell"/>
</dbReference>
<dbReference type="GO" id="GO:0006629">
    <property type="term" value="P:lipid metabolic process"/>
    <property type="evidence" value="ECO:0007669"/>
    <property type="project" value="UniProtKB-KW"/>
</dbReference>
<dbReference type="EMBL" id="JAKCXM010000195">
    <property type="protein sequence ID" value="KAJ0399071.1"/>
    <property type="molecule type" value="Genomic_DNA"/>
</dbReference>
<feature type="chain" id="PRO_5042105197" description="Lipase-like C-terminal domain-containing protein" evidence="6">
    <location>
        <begin position="24"/>
        <end position="486"/>
    </location>
</feature>
<dbReference type="SUPFAM" id="SSF53474">
    <property type="entry name" value="alpha/beta-Hydrolases"/>
    <property type="match status" value="1"/>
</dbReference>
<evidence type="ECO:0000313" key="8">
    <source>
        <dbReference type="EMBL" id="KAJ0399071.1"/>
    </source>
</evidence>
<keyword evidence="9" id="KW-1185">Reference proteome</keyword>
<comment type="subcellular location">
    <subcellularLocation>
        <location evidence="1">Secreted</location>
    </subcellularLocation>
</comment>
<keyword evidence="5" id="KW-0443">Lipid metabolism</keyword>
<feature type="signal peptide" evidence="6">
    <location>
        <begin position="1"/>
        <end position="23"/>
    </location>
</feature>
<dbReference type="PANTHER" id="PTHR34043">
    <property type="entry name" value="ALPHA/BETA-HYDROLASES SUPERFAMILY PROTEIN"/>
    <property type="match status" value="1"/>
</dbReference>
<dbReference type="InterPro" id="IPR056304">
    <property type="entry name" value="Lip-like_C"/>
</dbReference>
<keyword evidence="4" id="KW-0378">Hydrolase</keyword>
<evidence type="ECO:0000256" key="1">
    <source>
        <dbReference type="ARBA" id="ARBA00004613"/>
    </source>
</evidence>
<evidence type="ECO:0000256" key="3">
    <source>
        <dbReference type="ARBA" id="ARBA00022729"/>
    </source>
</evidence>
<keyword evidence="3 6" id="KW-0732">Signal</keyword>
<evidence type="ECO:0000256" key="6">
    <source>
        <dbReference type="SAM" id="SignalP"/>
    </source>
</evidence>
<proteinExistence type="predicted"/>
<dbReference type="PANTHER" id="PTHR34043:SF3">
    <property type="entry name" value="ALPHA_BETA-HYDROLASES SUPERFAMILY PROTEIN"/>
    <property type="match status" value="1"/>
</dbReference>
<accession>A0AAD5LFA0</accession>
<evidence type="ECO:0000256" key="2">
    <source>
        <dbReference type="ARBA" id="ARBA00022525"/>
    </source>
</evidence>
<dbReference type="AlphaFoldDB" id="A0AAD5LFA0"/>
<protein>
    <recommendedName>
        <fullName evidence="7">Lipase-like C-terminal domain-containing protein</fullName>
    </recommendedName>
</protein>
<organism evidence="8 9">
    <name type="scientific">Pythium insidiosum</name>
    <name type="common">Pythiosis disease agent</name>
    <dbReference type="NCBI Taxonomy" id="114742"/>
    <lineage>
        <taxon>Eukaryota</taxon>
        <taxon>Sar</taxon>
        <taxon>Stramenopiles</taxon>
        <taxon>Oomycota</taxon>
        <taxon>Peronosporomycetes</taxon>
        <taxon>Pythiales</taxon>
        <taxon>Pythiaceae</taxon>
        <taxon>Pythium</taxon>
    </lineage>
</organism>
<evidence type="ECO:0000256" key="4">
    <source>
        <dbReference type="ARBA" id="ARBA00022801"/>
    </source>
</evidence>